<dbReference type="Pfam" id="PF05106">
    <property type="entry name" value="Phage_holin_3_1"/>
    <property type="match status" value="1"/>
</dbReference>
<keyword evidence="1" id="KW-1133">Transmembrane helix</keyword>
<reference evidence="3 7" key="3">
    <citation type="submission" date="2020-06" db="EMBL/GenBank/DDBJ databases">
        <title>REHAB project genomes.</title>
        <authorList>
            <person name="Shaw L.P."/>
        </authorList>
    </citation>
    <scope>NUCLEOTIDE SEQUENCE [LARGE SCALE GENOMIC DNA]</scope>
    <source>
        <strain evidence="3 7">RHBSTW-00177</strain>
    </source>
</reference>
<reference evidence="2 5" key="1">
    <citation type="journal article" date="2015" name="Front. Microbiol.">
        <title>Genetic determinants of heat resistance in Escherichia coli.</title>
        <authorList>
            <person name="Mercer R.G."/>
            <person name="Zheng J."/>
            <person name="Garcia-Hernandez R."/>
            <person name="Ruan L."/>
            <person name="Ganzle M.G."/>
            <person name="McMullen L.M."/>
        </authorList>
    </citation>
    <scope>NUCLEOTIDE SEQUENCE [LARGE SCALE GENOMIC DNA]</scope>
    <source>
        <strain evidence="2 5">AW1.3</strain>
    </source>
</reference>
<dbReference type="EMBL" id="LDYI01000140">
    <property type="protein sequence ID" value="KPO07352.1"/>
    <property type="molecule type" value="Genomic_DNA"/>
</dbReference>
<dbReference type="PATRIC" id="fig|562.7813.peg.1796"/>
<dbReference type="Proteomes" id="UP000050556">
    <property type="component" value="Unassembled WGS sequence"/>
</dbReference>
<keyword evidence="1" id="KW-0472">Membrane</keyword>
<dbReference type="RefSeq" id="WP_023276967.1">
    <property type="nucleotide sequence ID" value="NZ_BFLM01000060.1"/>
</dbReference>
<evidence type="ECO:0000313" key="6">
    <source>
        <dbReference type="Proteomes" id="UP000288459"/>
    </source>
</evidence>
<dbReference type="EMBL" id="CP056794">
    <property type="protein sequence ID" value="QLY99243.1"/>
    <property type="molecule type" value="Genomic_DNA"/>
</dbReference>
<keyword evidence="1" id="KW-0812">Transmembrane</keyword>
<dbReference type="Proteomes" id="UP000512182">
    <property type="component" value="Chromosome"/>
</dbReference>
<evidence type="ECO:0000313" key="3">
    <source>
        <dbReference type="EMBL" id="QLY99243.1"/>
    </source>
</evidence>
<name>A0A0N8IRL7_ECOLX</name>
<dbReference type="EMBL" id="NPIM01000142">
    <property type="protein sequence ID" value="RVE11696.1"/>
    <property type="molecule type" value="Genomic_DNA"/>
</dbReference>
<protein>
    <submittedName>
        <fullName evidence="2 3">Holin</fullName>
    </submittedName>
</protein>
<reference evidence="4 6" key="2">
    <citation type="submission" date="2017-08" db="EMBL/GenBank/DDBJ databases">
        <title>Sequencing of Escherichia coli CCPM 6219.</title>
        <authorList>
            <person name="Liu S.-L."/>
            <person name="Zhou Y.-J."/>
            <person name="Zhao M.-F."/>
        </authorList>
    </citation>
    <scope>NUCLEOTIDE SEQUENCE [LARGE SCALE GENOMIC DNA]</scope>
    <source>
        <strain evidence="4 6">CCPM 6219</strain>
    </source>
</reference>
<accession>A0A0N8IRL7</accession>
<evidence type="ECO:0000313" key="5">
    <source>
        <dbReference type="Proteomes" id="UP000050556"/>
    </source>
</evidence>
<evidence type="ECO:0000256" key="1">
    <source>
        <dbReference type="SAM" id="Phobius"/>
    </source>
</evidence>
<dbReference type="AlphaFoldDB" id="A0A0N8IRL7"/>
<dbReference type="NCBIfam" id="TIGR01594">
    <property type="entry name" value="holin_lambda"/>
    <property type="match status" value="1"/>
</dbReference>
<organism evidence="2 5">
    <name type="scientific">Escherichia coli</name>
    <dbReference type="NCBI Taxonomy" id="562"/>
    <lineage>
        <taxon>Bacteria</taxon>
        <taxon>Pseudomonadati</taxon>
        <taxon>Pseudomonadota</taxon>
        <taxon>Gammaproteobacteria</taxon>
        <taxon>Enterobacterales</taxon>
        <taxon>Enterobacteriaceae</taxon>
        <taxon>Escherichia</taxon>
    </lineage>
</organism>
<dbReference type="InterPro" id="IPR006481">
    <property type="entry name" value="Phage_lambda_GpS_holin"/>
</dbReference>
<evidence type="ECO:0000313" key="7">
    <source>
        <dbReference type="Proteomes" id="UP000512182"/>
    </source>
</evidence>
<gene>
    <name evidence="2" type="ORF">ACU57_20670</name>
    <name evidence="4" type="ORF">CIG67_15575</name>
    <name evidence="3" type="ORF">HV109_22905</name>
</gene>
<sequence>MHDTPPGLLEQTMKWIATCLPTLFAAGAALSISALMSLYDGQSLLKTATGSLVCGIVTLAVAGSLEYLGLPSNAVTFVGASIGFMGADKVRNKVTGFIENRIGGMKGGDEQ</sequence>
<feature type="transmembrane region" description="Helical" evidence="1">
    <location>
        <begin position="15"/>
        <end position="36"/>
    </location>
</feature>
<dbReference type="Proteomes" id="UP000288459">
    <property type="component" value="Unassembled WGS sequence"/>
</dbReference>
<evidence type="ECO:0000313" key="4">
    <source>
        <dbReference type="EMBL" id="RVE11696.1"/>
    </source>
</evidence>
<feature type="transmembrane region" description="Helical" evidence="1">
    <location>
        <begin position="43"/>
        <end position="62"/>
    </location>
</feature>
<evidence type="ECO:0000313" key="2">
    <source>
        <dbReference type="EMBL" id="KPO07352.1"/>
    </source>
</evidence>
<proteinExistence type="predicted"/>